<evidence type="ECO:0000256" key="4">
    <source>
        <dbReference type="ARBA" id="ARBA00022679"/>
    </source>
</evidence>
<dbReference type="PROSITE" id="PS51675">
    <property type="entry name" value="SAM_MT_TRM10"/>
    <property type="match status" value="1"/>
</dbReference>
<evidence type="ECO:0000256" key="6">
    <source>
        <dbReference type="ARBA" id="ARBA00031792"/>
    </source>
</evidence>
<dbReference type="PANTHER" id="PTHR13563">
    <property type="entry name" value="TRNA (GUANINE-9-) METHYLTRANSFERASE"/>
    <property type="match status" value="1"/>
</dbReference>
<feature type="region of interest" description="Disordered" evidence="9">
    <location>
        <begin position="325"/>
        <end position="378"/>
    </location>
</feature>
<feature type="compositionally biased region" description="Basic and acidic residues" evidence="9">
    <location>
        <begin position="203"/>
        <end position="212"/>
    </location>
</feature>
<dbReference type="Gene3D" id="3.40.1280.30">
    <property type="match status" value="1"/>
</dbReference>
<dbReference type="InterPro" id="IPR038459">
    <property type="entry name" value="MT_TRM10-typ_sf"/>
</dbReference>
<keyword evidence="3" id="KW-0489">Methyltransferase</keyword>
<keyword evidence="12" id="KW-1185">Reference proteome</keyword>
<dbReference type="RefSeq" id="XP_046114504.1">
    <property type="nucleotide sequence ID" value="XM_046259291.1"/>
</dbReference>
<feature type="region of interest" description="Disordered" evidence="9">
    <location>
        <begin position="1"/>
        <end position="70"/>
    </location>
</feature>
<dbReference type="Proteomes" id="UP000887229">
    <property type="component" value="Unassembled WGS sequence"/>
</dbReference>
<dbReference type="InterPro" id="IPR007356">
    <property type="entry name" value="tRNA_m1G_MeTrfase_euk"/>
</dbReference>
<feature type="compositionally biased region" description="Acidic residues" evidence="9">
    <location>
        <begin position="333"/>
        <end position="348"/>
    </location>
</feature>
<feature type="compositionally biased region" description="Basic and acidic residues" evidence="9">
    <location>
        <begin position="42"/>
        <end position="54"/>
    </location>
</feature>
<evidence type="ECO:0000256" key="9">
    <source>
        <dbReference type="SAM" id="MobiDB-lite"/>
    </source>
</evidence>
<evidence type="ECO:0000313" key="12">
    <source>
        <dbReference type="Proteomes" id="UP000887229"/>
    </source>
</evidence>
<evidence type="ECO:0000259" key="10">
    <source>
        <dbReference type="PROSITE" id="PS51675"/>
    </source>
</evidence>
<feature type="compositionally biased region" description="Low complexity" evidence="9">
    <location>
        <begin position="19"/>
        <end position="31"/>
    </location>
</feature>
<evidence type="ECO:0000256" key="8">
    <source>
        <dbReference type="ARBA" id="ARBA00048434"/>
    </source>
</evidence>
<dbReference type="CDD" id="cd18089">
    <property type="entry name" value="SPOUT_Trm10-like"/>
    <property type="match status" value="1"/>
</dbReference>
<protein>
    <recommendedName>
        <fullName evidence="2">tRNA (guanine(9)-N1)-methyltransferase</fullName>
        <ecNumber evidence="1">2.1.1.221</ecNumber>
    </recommendedName>
    <alternativeName>
        <fullName evidence="7">tRNA methyltransferase 10</fullName>
    </alternativeName>
    <alternativeName>
        <fullName evidence="6">tRNA(m1G9)-methyltransferase</fullName>
    </alternativeName>
</protein>
<accession>A0A9P7ZFG6</accession>
<evidence type="ECO:0000256" key="3">
    <source>
        <dbReference type="ARBA" id="ARBA00022603"/>
    </source>
</evidence>
<dbReference type="InterPro" id="IPR028564">
    <property type="entry name" value="MT_TRM10-typ"/>
</dbReference>
<feature type="compositionally biased region" description="Polar residues" evidence="9">
    <location>
        <begin position="1"/>
        <end position="18"/>
    </location>
</feature>
<dbReference type="OrthoDB" id="278300at2759"/>
<dbReference type="GO" id="GO:0002939">
    <property type="term" value="P:tRNA N1-guanine methylation"/>
    <property type="evidence" value="ECO:0007669"/>
    <property type="project" value="TreeGrafter"/>
</dbReference>
<dbReference type="GO" id="GO:0000049">
    <property type="term" value="F:tRNA binding"/>
    <property type="evidence" value="ECO:0007669"/>
    <property type="project" value="TreeGrafter"/>
</dbReference>
<comment type="caution">
    <text evidence="11">The sequence shown here is derived from an EMBL/GenBank/DDBJ whole genome shotgun (WGS) entry which is preliminary data.</text>
</comment>
<evidence type="ECO:0000256" key="7">
    <source>
        <dbReference type="ARBA" id="ARBA00032166"/>
    </source>
</evidence>
<organism evidence="11 12">
    <name type="scientific">Emericellopsis atlantica</name>
    <dbReference type="NCBI Taxonomy" id="2614577"/>
    <lineage>
        <taxon>Eukaryota</taxon>
        <taxon>Fungi</taxon>
        <taxon>Dikarya</taxon>
        <taxon>Ascomycota</taxon>
        <taxon>Pezizomycotina</taxon>
        <taxon>Sordariomycetes</taxon>
        <taxon>Hypocreomycetidae</taxon>
        <taxon>Hypocreales</taxon>
        <taxon>Bionectriaceae</taxon>
        <taxon>Emericellopsis</taxon>
    </lineage>
</organism>
<name>A0A9P7ZFG6_9HYPO</name>
<gene>
    <name evidence="11" type="ORF">F5Z01DRAFT_360197</name>
</gene>
<reference evidence="11" key="1">
    <citation type="journal article" date="2021" name="IMA Fungus">
        <title>Genomic characterization of three marine fungi, including Emericellopsis atlantica sp. nov. with signatures of a generalist lifestyle and marine biomass degradation.</title>
        <authorList>
            <person name="Hagestad O.C."/>
            <person name="Hou L."/>
            <person name="Andersen J.H."/>
            <person name="Hansen E.H."/>
            <person name="Altermark B."/>
            <person name="Li C."/>
            <person name="Kuhnert E."/>
            <person name="Cox R.J."/>
            <person name="Crous P.W."/>
            <person name="Spatafora J.W."/>
            <person name="Lail K."/>
            <person name="Amirebrahimi M."/>
            <person name="Lipzen A."/>
            <person name="Pangilinan J."/>
            <person name="Andreopoulos W."/>
            <person name="Hayes R.D."/>
            <person name="Ng V."/>
            <person name="Grigoriev I.V."/>
            <person name="Jackson S.A."/>
            <person name="Sutton T.D.S."/>
            <person name="Dobson A.D.W."/>
            <person name="Rama T."/>
        </authorList>
    </citation>
    <scope>NUCLEOTIDE SEQUENCE</scope>
    <source>
        <strain evidence="11">TS7</strain>
    </source>
</reference>
<dbReference type="PANTHER" id="PTHR13563:SF13">
    <property type="entry name" value="TRNA METHYLTRANSFERASE 10 HOMOLOG A"/>
    <property type="match status" value="1"/>
</dbReference>
<comment type="catalytic activity">
    <reaction evidence="8">
        <text>guanosine(9) in tRNA + S-adenosyl-L-methionine = N(1)-methylguanosine(9) in tRNA + S-adenosyl-L-homocysteine + H(+)</text>
        <dbReference type="Rhea" id="RHEA:43156"/>
        <dbReference type="Rhea" id="RHEA-COMP:10367"/>
        <dbReference type="Rhea" id="RHEA-COMP:10368"/>
        <dbReference type="ChEBI" id="CHEBI:15378"/>
        <dbReference type="ChEBI" id="CHEBI:57856"/>
        <dbReference type="ChEBI" id="CHEBI:59789"/>
        <dbReference type="ChEBI" id="CHEBI:73542"/>
        <dbReference type="ChEBI" id="CHEBI:74269"/>
        <dbReference type="EC" id="2.1.1.221"/>
    </reaction>
</comment>
<evidence type="ECO:0000256" key="5">
    <source>
        <dbReference type="ARBA" id="ARBA00022691"/>
    </source>
</evidence>
<dbReference type="GO" id="GO:0005634">
    <property type="term" value="C:nucleus"/>
    <property type="evidence" value="ECO:0007669"/>
    <property type="project" value="TreeGrafter"/>
</dbReference>
<proteinExistence type="predicted"/>
<dbReference type="AlphaFoldDB" id="A0A9P7ZFG6"/>
<dbReference type="EC" id="2.1.1.221" evidence="1"/>
<evidence type="ECO:0000256" key="2">
    <source>
        <dbReference type="ARBA" id="ARBA00020451"/>
    </source>
</evidence>
<keyword evidence="5" id="KW-0949">S-adenosyl-L-methionine</keyword>
<feature type="compositionally biased region" description="Basic residues" evidence="9">
    <location>
        <begin position="55"/>
        <end position="66"/>
    </location>
</feature>
<dbReference type="EMBL" id="MU251276">
    <property type="protein sequence ID" value="KAG9250580.1"/>
    <property type="molecule type" value="Genomic_DNA"/>
</dbReference>
<evidence type="ECO:0000313" key="11">
    <source>
        <dbReference type="EMBL" id="KAG9250580.1"/>
    </source>
</evidence>
<feature type="region of interest" description="Disordered" evidence="9">
    <location>
        <begin position="203"/>
        <end position="222"/>
    </location>
</feature>
<dbReference type="GeneID" id="70290194"/>
<feature type="domain" description="SAM-dependent MTase TRM10-type" evidence="10">
    <location>
        <begin position="85"/>
        <end position="325"/>
    </location>
</feature>
<keyword evidence="4" id="KW-0808">Transferase</keyword>
<sequence>MSSSEPAAQASENTISTSEAPAPAPAQEQPPLSKNAQKRLRKAQEWEAAADDRRAKRKEKRKATKIRQREERSALLASGVDRSVVYPSKRPSTLVPLSIIVDCDFEQYMTDKERISLSSQVTRCYSDNRNARYRSWLWMAGWNGKLVERFETVLNNSHKNWKGVGFCEGDFVAASLLAKEKMKSKEDGGELCPSLQRSVDEEVKWERDEKDPIPMPDPEPEPAEELKDIVYLTSDSPYTLHRLEPHKSYIVGGLVDKNREKGLCYKRARAKGIRTARLPIGEFMAMQTRQVLTTNHVVEIMLKWMEFDDWGKAFEAVIPKRKGGVLKRKPGESEEVEDDRDSEDEERDDGGVSTEHAPEHAEPMAEAPDEASVPEAQA</sequence>
<dbReference type="GO" id="GO:0052905">
    <property type="term" value="F:tRNA (guanosine(9)-N1)-methyltransferase activity"/>
    <property type="evidence" value="ECO:0007669"/>
    <property type="project" value="UniProtKB-EC"/>
</dbReference>
<evidence type="ECO:0000256" key="1">
    <source>
        <dbReference type="ARBA" id="ARBA00012797"/>
    </source>
</evidence>